<keyword evidence="4" id="KW-0697">Rotamase</keyword>
<dbReference type="InterPro" id="IPR027304">
    <property type="entry name" value="Trigger_fact/SurA_dom_sf"/>
</dbReference>
<dbReference type="InterPro" id="IPR046357">
    <property type="entry name" value="PPIase_dom_sf"/>
</dbReference>
<name>A0A382W5R6_9ZZZZ</name>
<evidence type="ECO:0000256" key="5">
    <source>
        <dbReference type="ARBA" id="ARBA00023235"/>
    </source>
</evidence>
<sequence>MQGLLCFGLPARARESIYRIFLLPVLSFCCLVHASAIESSGNVPASKPAAIVNGTNITDAELAEACLARYGSLVVGALINKVIIEQACELHDIAVTTADVDNEINEMSRRFNVPRDKWIALIQRERGVTEKQYREDIVWPMIALRRLAKGSLEPTDEQLKKQFQNQYGPTVKARIIVLHTQKDAEETRTDVLHAPDSFGLVAREKSVDVGSASVGGWVQPIRHFSGSPEFESAAFALSVGGISEVVKVADQF</sequence>
<dbReference type="GO" id="GO:0003755">
    <property type="term" value="F:peptidyl-prolyl cis-trans isomerase activity"/>
    <property type="evidence" value="ECO:0007669"/>
    <property type="project" value="UniProtKB-KW"/>
</dbReference>
<dbReference type="Gene3D" id="3.10.50.40">
    <property type="match status" value="1"/>
</dbReference>
<dbReference type="InterPro" id="IPR000297">
    <property type="entry name" value="PPIase_PpiC"/>
</dbReference>
<accession>A0A382W5R6</accession>
<dbReference type="PANTHER" id="PTHR47245:SF1">
    <property type="entry name" value="FOLDASE PROTEIN PRSA"/>
    <property type="match status" value="1"/>
</dbReference>
<dbReference type="InterPro" id="IPR050245">
    <property type="entry name" value="PrsA_foldase"/>
</dbReference>
<evidence type="ECO:0000259" key="6">
    <source>
        <dbReference type="PROSITE" id="PS50198"/>
    </source>
</evidence>
<dbReference type="PANTHER" id="PTHR47245">
    <property type="entry name" value="PEPTIDYLPROLYL ISOMERASE"/>
    <property type="match status" value="1"/>
</dbReference>
<dbReference type="EC" id="5.2.1.8" evidence="2"/>
<reference evidence="7" key="1">
    <citation type="submission" date="2018-05" db="EMBL/GenBank/DDBJ databases">
        <authorList>
            <person name="Lanie J.A."/>
            <person name="Ng W.-L."/>
            <person name="Kazmierczak K.M."/>
            <person name="Andrzejewski T.M."/>
            <person name="Davidsen T.M."/>
            <person name="Wayne K.J."/>
            <person name="Tettelin H."/>
            <person name="Glass J.I."/>
            <person name="Rusch D."/>
            <person name="Podicherti R."/>
            <person name="Tsui H.-C.T."/>
            <person name="Winkler M.E."/>
        </authorList>
    </citation>
    <scope>NUCLEOTIDE SEQUENCE</scope>
</reference>
<evidence type="ECO:0000256" key="2">
    <source>
        <dbReference type="ARBA" id="ARBA00013194"/>
    </source>
</evidence>
<evidence type="ECO:0000256" key="4">
    <source>
        <dbReference type="ARBA" id="ARBA00023110"/>
    </source>
</evidence>
<protein>
    <recommendedName>
        <fullName evidence="2">peptidylprolyl isomerase</fullName>
        <ecNumber evidence="2">5.2.1.8</ecNumber>
    </recommendedName>
</protein>
<proteinExistence type="predicted"/>
<evidence type="ECO:0000313" key="7">
    <source>
        <dbReference type="EMBL" id="SVD54049.1"/>
    </source>
</evidence>
<feature type="domain" description="PpiC" evidence="6">
    <location>
        <begin position="168"/>
        <end position="252"/>
    </location>
</feature>
<comment type="catalytic activity">
    <reaction evidence="1">
        <text>[protein]-peptidylproline (omega=180) = [protein]-peptidylproline (omega=0)</text>
        <dbReference type="Rhea" id="RHEA:16237"/>
        <dbReference type="Rhea" id="RHEA-COMP:10747"/>
        <dbReference type="Rhea" id="RHEA-COMP:10748"/>
        <dbReference type="ChEBI" id="CHEBI:83833"/>
        <dbReference type="ChEBI" id="CHEBI:83834"/>
        <dbReference type="EC" id="5.2.1.8"/>
    </reaction>
</comment>
<keyword evidence="3" id="KW-0732">Signal</keyword>
<keyword evidence="5" id="KW-0413">Isomerase</keyword>
<gene>
    <name evidence="7" type="ORF">METZ01_LOCUS406903</name>
</gene>
<dbReference type="AlphaFoldDB" id="A0A382W5R6"/>
<evidence type="ECO:0000256" key="3">
    <source>
        <dbReference type="ARBA" id="ARBA00022729"/>
    </source>
</evidence>
<dbReference type="Gene3D" id="1.10.4030.10">
    <property type="entry name" value="Porin chaperone SurA, peptide-binding domain"/>
    <property type="match status" value="1"/>
</dbReference>
<dbReference type="SUPFAM" id="SSF54534">
    <property type="entry name" value="FKBP-like"/>
    <property type="match status" value="1"/>
</dbReference>
<organism evidence="7">
    <name type="scientific">marine metagenome</name>
    <dbReference type="NCBI Taxonomy" id="408172"/>
    <lineage>
        <taxon>unclassified sequences</taxon>
        <taxon>metagenomes</taxon>
        <taxon>ecological metagenomes</taxon>
    </lineage>
</organism>
<feature type="non-terminal residue" evidence="7">
    <location>
        <position position="252"/>
    </location>
</feature>
<dbReference type="PROSITE" id="PS50198">
    <property type="entry name" value="PPIC_PPIASE_2"/>
    <property type="match status" value="1"/>
</dbReference>
<dbReference type="EMBL" id="UINC01157195">
    <property type="protein sequence ID" value="SVD54049.1"/>
    <property type="molecule type" value="Genomic_DNA"/>
</dbReference>
<evidence type="ECO:0000256" key="1">
    <source>
        <dbReference type="ARBA" id="ARBA00000971"/>
    </source>
</evidence>
<dbReference type="SUPFAM" id="SSF109998">
    <property type="entry name" value="Triger factor/SurA peptide-binding domain-like"/>
    <property type="match status" value="1"/>
</dbReference>
<dbReference type="Pfam" id="PF00639">
    <property type="entry name" value="Rotamase"/>
    <property type="match status" value="1"/>
</dbReference>